<dbReference type="Proteomes" id="UP000199451">
    <property type="component" value="Unassembled WGS sequence"/>
</dbReference>
<evidence type="ECO:0000256" key="1">
    <source>
        <dbReference type="SAM" id="Phobius"/>
    </source>
</evidence>
<protein>
    <submittedName>
        <fullName evidence="2">Uncharacterized protein</fullName>
    </submittedName>
</protein>
<keyword evidence="1" id="KW-0812">Transmembrane</keyword>
<proteinExistence type="predicted"/>
<gene>
    <name evidence="2" type="ORF">SAMN04487949_0495</name>
</gene>
<evidence type="ECO:0000313" key="3">
    <source>
        <dbReference type="Proteomes" id="UP000199451"/>
    </source>
</evidence>
<organism evidence="2 3">
    <name type="scientific">Halogranum gelatinilyticum</name>
    <dbReference type="NCBI Taxonomy" id="660521"/>
    <lineage>
        <taxon>Archaea</taxon>
        <taxon>Methanobacteriati</taxon>
        <taxon>Methanobacteriota</taxon>
        <taxon>Stenosarchaea group</taxon>
        <taxon>Halobacteria</taxon>
        <taxon>Halobacteriales</taxon>
        <taxon>Haloferacaceae</taxon>
    </lineage>
</organism>
<feature type="transmembrane region" description="Helical" evidence="1">
    <location>
        <begin position="66"/>
        <end position="87"/>
    </location>
</feature>
<feature type="transmembrane region" description="Helical" evidence="1">
    <location>
        <begin position="12"/>
        <end position="31"/>
    </location>
</feature>
<feature type="transmembrane region" description="Helical" evidence="1">
    <location>
        <begin position="37"/>
        <end position="54"/>
    </location>
</feature>
<accession>A0A1G9PR77</accession>
<keyword evidence="1" id="KW-1133">Transmembrane helix</keyword>
<name>A0A1G9PR77_9EURY</name>
<sequence length="90" mass="9709">MDSTTLDSWLRRYGDALVAVGTAAVGLWMLFRGHVLTAVSLVAIGSFGVARLSFDSVRRWTDDHRYAFLVVLLVLLVLGVGGVFPTAGLD</sequence>
<dbReference type="AlphaFoldDB" id="A0A1G9PR77"/>
<dbReference type="RefSeq" id="WP_089693739.1">
    <property type="nucleotide sequence ID" value="NZ_FNHL01000001.1"/>
</dbReference>
<keyword evidence="3" id="KW-1185">Reference proteome</keyword>
<dbReference type="EMBL" id="FNHL01000001">
    <property type="protein sequence ID" value="SDM01270.1"/>
    <property type="molecule type" value="Genomic_DNA"/>
</dbReference>
<keyword evidence="1" id="KW-0472">Membrane</keyword>
<evidence type="ECO:0000313" key="2">
    <source>
        <dbReference type="EMBL" id="SDM01270.1"/>
    </source>
</evidence>
<reference evidence="3" key="1">
    <citation type="submission" date="2016-10" db="EMBL/GenBank/DDBJ databases">
        <authorList>
            <person name="Varghese N."/>
            <person name="Submissions S."/>
        </authorList>
    </citation>
    <scope>NUCLEOTIDE SEQUENCE [LARGE SCALE GENOMIC DNA]</scope>
    <source>
        <strain evidence="3">CGMCC 1.10119</strain>
    </source>
</reference>